<dbReference type="PROSITE" id="PS00108">
    <property type="entry name" value="PROTEIN_KINASE_ST"/>
    <property type="match status" value="1"/>
</dbReference>
<dbReference type="GO" id="GO:0000155">
    <property type="term" value="F:phosphorelay sensor kinase activity"/>
    <property type="evidence" value="ECO:0007669"/>
    <property type="project" value="InterPro"/>
</dbReference>
<dbReference type="SMART" id="SM00065">
    <property type="entry name" value="GAF"/>
    <property type="match status" value="1"/>
</dbReference>
<dbReference type="InterPro" id="IPR041664">
    <property type="entry name" value="AAA_16"/>
</dbReference>
<dbReference type="EMBL" id="LN907828">
    <property type="protein sequence ID" value="CUU26172.1"/>
    <property type="molecule type" value="Genomic_DNA"/>
</dbReference>
<dbReference type="PATRIC" id="fig|1619313.3.peg.4105"/>
<dbReference type="CDD" id="cd00130">
    <property type="entry name" value="PAS"/>
    <property type="match status" value="1"/>
</dbReference>
<dbReference type="InterPro" id="IPR053159">
    <property type="entry name" value="Hybrid_Histidine_Kinase"/>
</dbReference>
<dbReference type="Gene3D" id="1.25.40.10">
    <property type="entry name" value="Tetratricopeptide repeat domain"/>
    <property type="match status" value="1"/>
</dbReference>
<dbReference type="PROSITE" id="PS50109">
    <property type="entry name" value="HIS_KIN"/>
    <property type="match status" value="1"/>
</dbReference>
<dbReference type="Pfam" id="PF00512">
    <property type="entry name" value="HisKA"/>
    <property type="match status" value="1"/>
</dbReference>
<evidence type="ECO:0000313" key="7">
    <source>
        <dbReference type="EMBL" id="CUU26172.1"/>
    </source>
</evidence>
<dbReference type="InterPro" id="IPR035965">
    <property type="entry name" value="PAS-like_dom_sf"/>
</dbReference>
<dbReference type="PROSITE" id="PS50011">
    <property type="entry name" value="PROTEIN_KINASE_DOM"/>
    <property type="match status" value="1"/>
</dbReference>
<comment type="catalytic activity">
    <reaction evidence="1">
        <text>ATP + protein L-histidine = ADP + protein N-phospho-L-histidine.</text>
        <dbReference type="EC" id="2.7.13.3"/>
    </reaction>
</comment>
<dbReference type="InterPro" id="IPR003018">
    <property type="entry name" value="GAF"/>
</dbReference>
<dbReference type="Gene3D" id="3.30.450.40">
    <property type="match status" value="1"/>
</dbReference>
<dbReference type="CDD" id="cd14014">
    <property type="entry name" value="STKc_PknB_like"/>
    <property type="match status" value="1"/>
</dbReference>
<dbReference type="SUPFAM" id="SSF55785">
    <property type="entry name" value="PYP-like sensor domain (PAS domain)"/>
    <property type="match status" value="1"/>
</dbReference>
<geneLocation type="plasmid" evidence="8">
    <name>pEM01</name>
</geneLocation>
<sequence length="1855" mass="203497">MPDARVSSLSVRDTPPENVCITLDDDAEFTPLAQEGVLVWLRYRQPSGDEGVLVTAVHEQASGQARQLLKNEFALRQHLSARWAIRPDACTIWHGRYALIYAPFPFITLATLPPRATPKMADFLDRAIALCEPLQGLHKQRITHGDIKPGNIFIAADGRFLLGGFGLASASVGIPSAASLPMIGGTLAYMSPEHSSRTPHPVNALSDLYSLGIVFYELLTGDLPFGAPDDGQAEWIHHHIASPPRLTPLLRAEVPPMLAAIVLRLLAKSPEHRYQTVAGLLADLRRCQATLTVGGDIASFTPGLQDSVPGRYLADTLCTTHPQARELVAVFNKMKQTRSSQLVVIRGAQGIGKSSLIASALVHLQHEPALFAVGKAEQYSPDVPYAVLNEAFRSLTLWLLGRPAEEMVRWKARLLNRLGDDAGLAVSLVPELGLLIDRRPAVPDDRLALHAHTRFRQMMQSLVSALAMPGCPLIVLIDDLHWADDASLQLLQHLIADSDALPLMLVVAHREEESLPLPQFALRLTQLRGAATRLIDIQPAPLTVKAIARWLATHFQSRIASTLGLAALIHSKTGGNPLYTHTFFRQAQEDGLIVHHPEHGKWHVDGTALRARHYTDNVASRVLQELTTMPLPTRELLGWLACLGASGDLRALAQMQQSAVHALRERLYPAIIAQLVTLTGDDYAFTHDRVHAASFALIGDDDRQQLHLNAAILLSDQAGQVDGSRALFQAVHHIAAVSRVLARSPHRDACYAITVQAARQAKNSADYASALRYLHVAQVLKQPDNDEQTLMLNLEAAKCHFLQGDLPAALSLCDTLMRTRGGLAEKASAACLLAEVHMRQSDNQRALETTLAWLAVFGVRFSRQPKAEECDAARQQLRARVGSDPYHAFMPLPVMDNPEIEAMLELMASATIFAAFVCPRLHFLVLCRMLHLTLDHGISGASTFALAWYGVLIGHYYQEYPLGFKSGSLARELVIQHDFTHFKGRTLLPLDQVSIWIQPLSYAVDCAKTCFTAAVAQGDLTAACFAIRHQIMNYLMRGDHLDSVLTTLDRGLAFVRKTDFAEVENVLLIQRHYVQHLREPFDTHFSGARLLADAPLKGGAEGNTPLLHFWRWLYRGLAHFAAGEYPEADRCFTRAAPLVAAVPGHVPLLDYHFYSALALTLAEDAQESSEDRTQRLQPHVDKLRCWAEVNPGTFADKAALIEAELARLTGDVGQAMMQYEKAIVLSHEGGFVQVNGLACELAARLATRTGLAVAADAYLRGEIAAWARWGANAKVQQLEKRHPHLVNAAPQTPFDTIAFAQSEAIRDLESVATAARALTEEINLDRLIKILLTMLLERAGAQRCLLLRIRDGDIAETEAWAKTTPDGIYVRMVNETPLASDLPLSVLSAVIRTGQAIRTGRPGSFSPFSQDPYLVTSGAAVMCVPMFKQARLVGVLYLENCLMPDVFTAEHSHVVQTLAAQAAVSLETARLYAELLAENIQRSRVEKDLRASQTSLMLGEQISHTGSWRWELEQDVMAISDEYVRILGLPAGQKTLSMADFLTLVHPEDYARISKLVVESVHQCASMRAEFRIIRMDGECRYLLGIGDPVDGEDGVKEYFGIITDITAQRQAEDAVRVAQADLARVSRASTVGQLTASIAHEINQPLMSIVANAGASLRWLRRAPAELENARIGLEEIIVEGERAGNIIRGLQALTRNQASSACRLSLHETVHHIITLSRSELERCAISVDYQLWASNDGIIGDSIQMQQVLLNLVVNAIEAMAAINDRPRVLTLTSSNPSPNQLRIDVADTGSGIEPAVIARVFDSFYTTKAEGMGMGLTISHGIIERHHGSLRAEPRASAGSVFYFVLPTAAC</sequence>
<protein>
    <recommendedName>
        <fullName evidence="2">histidine kinase</fullName>
        <ecNumber evidence="2">2.7.13.3</ecNumber>
    </recommendedName>
</protein>
<keyword evidence="8" id="KW-1185">Reference proteome</keyword>
<dbReference type="InterPro" id="IPR005467">
    <property type="entry name" value="His_kinase_dom"/>
</dbReference>
<dbReference type="Gene3D" id="1.10.510.10">
    <property type="entry name" value="Transferase(Phosphotransferase) domain 1"/>
    <property type="match status" value="1"/>
</dbReference>
<dbReference type="Pfam" id="PF01590">
    <property type="entry name" value="GAF"/>
    <property type="match status" value="1"/>
</dbReference>
<dbReference type="RefSeq" id="WP_067436768.1">
    <property type="nucleotide sequence ID" value="NZ_LN907828.1"/>
</dbReference>
<name>A0A0U5LUM8_9GAMM</name>
<evidence type="ECO:0000256" key="2">
    <source>
        <dbReference type="ARBA" id="ARBA00012438"/>
    </source>
</evidence>
<dbReference type="InterPro" id="IPR011009">
    <property type="entry name" value="Kinase-like_dom_sf"/>
</dbReference>
<dbReference type="SUPFAM" id="SSF52540">
    <property type="entry name" value="P-loop containing nucleoside triphosphate hydrolases"/>
    <property type="match status" value="1"/>
</dbReference>
<evidence type="ECO:0000256" key="1">
    <source>
        <dbReference type="ARBA" id="ARBA00000085"/>
    </source>
</evidence>
<gene>
    <name evidence="7" type="ORF">EM595_p0476</name>
</gene>
<dbReference type="KEGG" id="ege:EM595_p0476"/>
<feature type="domain" description="Histidine kinase" evidence="5">
    <location>
        <begin position="1638"/>
        <end position="1854"/>
    </location>
</feature>
<organism evidence="7 8">
    <name type="scientific">Duffyella gerundensis</name>
    <dbReference type="NCBI Taxonomy" id="1619313"/>
    <lineage>
        <taxon>Bacteria</taxon>
        <taxon>Pseudomonadati</taxon>
        <taxon>Pseudomonadota</taxon>
        <taxon>Gammaproteobacteria</taxon>
        <taxon>Enterobacterales</taxon>
        <taxon>Erwiniaceae</taxon>
        <taxon>Duffyella</taxon>
    </lineage>
</organism>
<dbReference type="InterPro" id="IPR004358">
    <property type="entry name" value="Sig_transdc_His_kin-like_C"/>
</dbReference>
<dbReference type="Gene3D" id="1.10.287.130">
    <property type="match status" value="1"/>
</dbReference>
<dbReference type="Pfam" id="PF00069">
    <property type="entry name" value="Pkinase"/>
    <property type="match status" value="1"/>
</dbReference>
<dbReference type="SMART" id="SM00388">
    <property type="entry name" value="HisKA"/>
    <property type="match status" value="1"/>
</dbReference>
<dbReference type="InterPro" id="IPR000719">
    <property type="entry name" value="Prot_kinase_dom"/>
</dbReference>
<proteinExistence type="predicted"/>
<dbReference type="Gene3D" id="3.30.565.10">
    <property type="entry name" value="Histidine kinase-like ATPase, C-terminal domain"/>
    <property type="match status" value="1"/>
</dbReference>
<dbReference type="PRINTS" id="PR00344">
    <property type="entry name" value="BCTRLSENSOR"/>
</dbReference>
<dbReference type="InterPro" id="IPR013655">
    <property type="entry name" value="PAS_fold_3"/>
</dbReference>
<dbReference type="Pfam" id="PF08447">
    <property type="entry name" value="PAS_3"/>
    <property type="match status" value="1"/>
</dbReference>
<dbReference type="InterPro" id="IPR029016">
    <property type="entry name" value="GAF-like_dom_sf"/>
</dbReference>
<dbReference type="EC" id="2.7.13.3" evidence="2"/>
<dbReference type="Pfam" id="PF13191">
    <property type="entry name" value="AAA_16"/>
    <property type="match status" value="1"/>
</dbReference>
<dbReference type="SUPFAM" id="SSF47384">
    <property type="entry name" value="Homodimeric domain of signal transducing histidine kinase"/>
    <property type="match status" value="1"/>
</dbReference>
<dbReference type="GO" id="GO:0005524">
    <property type="term" value="F:ATP binding"/>
    <property type="evidence" value="ECO:0007669"/>
    <property type="project" value="InterPro"/>
</dbReference>
<dbReference type="InterPro" id="IPR000700">
    <property type="entry name" value="PAS-assoc_C"/>
</dbReference>
<dbReference type="SUPFAM" id="SSF56112">
    <property type="entry name" value="Protein kinase-like (PK-like)"/>
    <property type="match status" value="1"/>
</dbReference>
<dbReference type="InterPro" id="IPR011990">
    <property type="entry name" value="TPR-like_helical_dom_sf"/>
</dbReference>
<dbReference type="SMART" id="SM00086">
    <property type="entry name" value="PAC"/>
    <property type="match status" value="1"/>
</dbReference>
<dbReference type="InterPro" id="IPR003661">
    <property type="entry name" value="HisK_dim/P_dom"/>
</dbReference>
<dbReference type="GO" id="GO:0009882">
    <property type="term" value="F:blue light photoreceptor activity"/>
    <property type="evidence" value="ECO:0007669"/>
    <property type="project" value="UniProtKB-ARBA"/>
</dbReference>
<dbReference type="Gene3D" id="3.30.450.20">
    <property type="entry name" value="PAS domain"/>
    <property type="match status" value="1"/>
</dbReference>
<dbReference type="OrthoDB" id="9772100at2"/>
<dbReference type="SMART" id="SM00220">
    <property type="entry name" value="S_TKc"/>
    <property type="match status" value="1"/>
</dbReference>
<keyword evidence="7" id="KW-0808">Transferase</keyword>
<dbReference type="SUPFAM" id="SSF55781">
    <property type="entry name" value="GAF domain-like"/>
    <property type="match status" value="1"/>
</dbReference>
<keyword evidence="3" id="KW-0597">Phosphoprotein</keyword>
<dbReference type="InterPro" id="IPR008271">
    <property type="entry name" value="Ser/Thr_kinase_AS"/>
</dbReference>
<evidence type="ECO:0000313" key="8">
    <source>
        <dbReference type="Proteomes" id="UP000059419"/>
    </source>
</evidence>
<dbReference type="PANTHER" id="PTHR43642:SF1">
    <property type="entry name" value="HYBRID SIGNAL TRANSDUCTION HISTIDINE KINASE G"/>
    <property type="match status" value="1"/>
</dbReference>
<dbReference type="InterPro" id="IPR027417">
    <property type="entry name" value="P-loop_NTPase"/>
</dbReference>
<dbReference type="CDD" id="cd00082">
    <property type="entry name" value="HisKA"/>
    <property type="match status" value="1"/>
</dbReference>
<evidence type="ECO:0000256" key="3">
    <source>
        <dbReference type="ARBA" id="ARBA00022553"/>
    </source>
</evidence>
<dbReference type="SUPFAM" id="SSF55874">
    <property type="entry name" value="ATPase domain of HSP90 chaperone/DNA topoisomerase II/histidine kinase"/>
    <property type="match status" value="1"/>
</dbReference>
<evidence type="ECO:0000259" key="4">
    <source>
        <dbReference type="PROSITE" id="PS50011"/>
    </source>
</evidence>
<dbReference type="InterPro" id="IPR036890">
    <property type="entry name" value="HATPase_C_sf"/>
</dbReference>
<feature type="domain" description="Protein kinase" evidence="4">
    <location>
        <begin position="1"/>
        <end position="291"/>
    </location>
</feature>
<dbReference type="InterPro" id="IPR036097">
    <property type="entry name" value="HisK_dim/P_sf"/>
</dbReference>
<dbReference type="PANTHER" id="PTHR43642">
    <property type="entry name" value="HYBRID SIGNAL TRANSDUCTION HISTIDINE KINASE G"/>
    <property type="match status" value="1"/>
</dbReference>
<dbReference type="InterPro" id="IPR001610">
    <property type="entry name" value="PAC"/>
</dbReference>
<evidence type="ECO:0000259" key="5">
    <source>
        <dbReference type="PROSITE" id="PS50109"/>
    </source>
</evidence>
<feature type="domain" description="PAC" evidence="6">
    <location>
        <begin position="1567"/>
        <end position="1618"/>
    </location>
</feature>
<dbReference type="Proteomes" id="UP000059419">
    <property type="component" value="Plasmid pEM01"/>
</dbReference>
<reference evidence="8" key="1">
    <citation type="submission" date="2015-11" db="EMBL/GenBank/DDBJ databases">
        <authorList>
            <person name="Blom J."/>
        </authorList>
    </citation>
    <scope>NUCLEOTIDE SEQUENCE [LARGE SCALE GENOMIC DNA]</scope>
    <source>
        <plasmid evidence="8">pEM01</plasmid>
    </source>
</reference>
<dbReference type="SMART" id="SM00387">
    <property type="entry name" value="HATPase_c"/>
    <property type="match status" value="1"/>
</dbReference>
<dbReference type="PROSITE" id="PS50113">
    <property type="entry name" value="PAC"/>
    <property type="match status" value="1"/>
</dbReference>
<accession>A0A0U5LUM8</accession>
<dbReference type="Pfam" id="PF02518">
    <property type="entry name" value="HATPase_c"/>
    <property type="match status" value="1"/>
</dbReference>
<evidence type="ECO:0000259" key="6">
    <source>
        <dbReference type="PROSITE" id="PS50113"/>
    </source>
</evidence>
<dbReference type="InterPro" id="IPR000014">
    <property type="entry name" value="PAS"/>
</dbReference>
<dbReference type="Gene3D" id="2.10.70.100">
    <property type="match status" value="1"/>
</dbReference>
<dbReference type="InterPro" id="IPR003594">
    <property type="entry name" value="HATPase_dom"/>
</dbReference>